<organism evidence="14 15">
    <name type="scientific">Parabacteroides gordonii MS-1 = DSM 23371</name>
    <dbReference type="NCBI Taxonomy" id="1203610"/>
    <lineage>
        <taxon>Bacteria</taxon>
        <taxon>Pseudomonadati</taxon>
        <taxon>Bacteroidota</taxon>
        <taxon>Bacteroidia</taxon>
        <taxon>Bacteroidales</taxon>
        <taxon>Tannerellaceae</taxon>
        <taxon>Parabacteroides</taxon>
    </lineage>
</organism>
<evidence type="ECO:0000256" key="3">
    <source>
        <dbReference type="ARBA" id="ARBA00018123"/>
    </source>
</evidence>
<dbReference type="PROSITE" id="PS01053">
    <property type="entry name" value="ARGINASE_1"/>
    <property type="match status" value="1"/>
</dbReference>
<dbReference type="AlphaFoldDB" id="A0A0F5JG24"/>
<dbReference type="GO" id="GO:0000050">
    <property type="term" value="P:urea cycle"/>
    <property type="evidence" value="ECO:0007669"/>
    <property type="project" value="UniProtKB-UniPathway"/>
</dbReference>
<dbReference type="Proteomes" id="UP000033035">
    <property type="component" value="Unassembled WGS sequence"/>
</dbReference>
<dbReference type="PRINTS" id="PR00116">
    <property type="entry name" value="ARGINASE"/>
</dbReference>
<dbReference type="InterPro" id="IPR023696">
    <property type="entry name" value="Ureohydrolase_dom_sf"/>
</dbReference>
<comment type="catalytic activity">
    <reaction evidence="8 13">
        <text>L-arginine + H2O = urea + L-ornithine</text>
        <dbReference type="Rhea" id="RHEA:20569"/>
        <dbReference type="ChEBI" id="CHEBI:15377"/>
        <dbReference type="ChEBI" id="CHEBI:16199"/>
        <dbReference type="ChEBI" id="CHEBI:32682"/>
        <dbReference type="ChEBI" id="CHEBI:46911"/>
        <dbReference type="EC" id="3.5.3.1"/>
    </reaction>
</comment>
<dbReference type="InterPro" id="IPR014033">
    <property type="entry name" value="Arginase"/>
</dbReference>
<dbReference type="Pfam" id="PF00491">
    <property type="entry name" value="Arginase"/>
    <property type="match status" value="1"/>
</dbReference>
<comment type="cofactor">
    <cofactor evidence="10 13">
        <name>Mn(2+)</name>
        <dbReference type="ChEBI" id="CHEBI:29035"/>
    </cofactor>
    <text evidence="10 13">Binds 2 manganese ions per subunit.</text>
</comment>
<feature type="binding site" evidence="10">
    <location>
        <position position="229"/>
    </location>
    <ligand>
        <name>Mn(2+)</name>
        <dbReference type="ChEBI" id="CHEBI:29035"/>
        <label>1</label>
    </ligand>
</feature>
<dbReference type="GO" id="GO:0030145">
    <property type="term" value="F:manganese ion binding"/>
    <property type="evidence" value="ECO:0007669"/>
    <property type="project" value="TreeGrafter"/>
</dbReference>
<evidence type="ECO:0000256" key="6">
    <source>
        <dbReference type="ARBA" id="ARBA00022801"/>
    </source>
</evidence>
<dbReference type="InterPro" id="IPR020855">
    <property type="entry name" value="Ureohydrolase_Mn_BS"/>
</dbReference>
<sequence length="298" mass="32877">MKINVIGVPLNLGCDREGVERAPNHLRERGLMQVIRKNGHRAFDLGNLYVPPVSEADKFARSKSMKYLDAIVEVNNNLAELVYDTLRGGAFPLVVGGDHSLGLGSASGVGKCFDDFGIIWLDAHGDINTNETSPSGNIHGMPLSALMGMGSEELVNIYAPGNKVNPQNVFLVGTRSLDEGEQALIEKEQLSVYTMETIHLKGINFVAEDIKRKLKERKIRNVHFSIDVDSIDPRFAPGTGTRVCEGLIPDEFNEFVKHMLSTNLIKSMDLVELNPDLDTNDQTTNLCLDIIDYITARI</sequence>
<evidence type="ECO:0000313" key="15">
    <source>
        <dbReference type="Proteomes" id="UP000033035"/>
    </source>
</evidence>
<feature type="binding site" evidence="10">
    <location>
        <position position="122"/>
    </location>
    <ligand>
        <name>Mn(2+)</name>
        <dbReference type="ChEBI" id="CHEBI:29035"/>
        <label>1</label>
    </ligand>
</feature>
<evidence type="ECO:0000256" key="5">
    <source>
        <dbReference type="ARBA" id="ARBA00022723"/>
    </source>
</evidence>
<comment type="similarity">
    <text evidence="11 12">Belongs to the arginase family.</text>
</comment>
<keyword evidence="7 10" id="KW-0464">Manganese</keyword>
<feature type="binding site" evidence="10">
    <location>
        <position position="227"/>
    </location>
    <ligand>
        <name>Mn(2+)</name>
        <dbReference type="ChEBI" id="CHEBI:29035"/>
        <label>1</label>
    </ligand>
</feature>
<dbReference type="GO" id="GO:0005737">
    <property type="term" value="C:cytoplasm"/>
    <property type="evidence" value="ECO:0007669"/>
    <property type="project" value="TreeGrafter"/>
</dbReference>
<dbReference type="GO" id="GO:0004053">
    <property type="term" value="F:arginase activity"/>
    <property type="evidence" value="ECO:0007669"/>
    <property type="project" value="UniProtKB-UniRule"/>
</dbReference>
<reference evidence="14 15" key="1">
    <citation type="submission" date="2013-04" db="EMBL/GenBank/DDBJ databases">
        <title>The Genome Sequence of Parabacteroides gordonii DSM 23371.</title>
        <authorList>
            <consortium name="The Broad Institute Genomics Platform"/>
            <person name="Earl A."/>
            <person name="Ward D."/>
            <person name="Feldgarden M."/>
            <person name="Gevers D."/>
            <person name="Martens E."/>
            <person name="Sakamoto M."/>
            <person name="Benno Y."/>
            <person name="Suzuki N."/>
            <person name="Matsunaga N."/>
            <person name="Koshihara K."/>
            <person name="Seki M."/>
            <person name="Komiya H."/>
            <person name="Walker B."/>
            <person name="Young S."/>
            <person name="Zeng Q."/>
            <person name="Gargeya S."/>
            <person name="Fitzgerald M."/>
            <person name="Haas B."/>
            <person name="Abouelleil A."/>
            <person name="Allen A.W."/>
            <person name="Alvarado L."/>
            <person name="Arachchi H.M."/>
            <person name="Berlin A.M."/>
            <person name="Chapman S.B."/>
            <person name="Gainer-Dewar J."/>
            <person name="Goldberg J."/>
            <person name="Griggs A."/>
            <person name="Gujja S."/>
            <person name="Hansen M."/>
            <person name="Howarth C."/>
            <person name="Imamovic A."/>
            <person name="Ireland A."/>
            <person name="Larimer J."/>
            <person name="McCowan C."/>
            <person name="Murphy C."/>
            <person name="Pearson M."/>
            <person name="Poon T.W."/>
            <person name="Priest M."/>
            <person name="Roberts A."/>
            <person name="Saif S."/>
            <person name="Shea T."/>
            <person name="Sisk P."/>
            <person name="Sykes S."/>
            <person name="Wortman J."/>
            <person name="Nusbaum C."/>
            <person name="Birren B."/>
        </authorList>
    </citation>
    <scope>NUCLEOTIDE SEQUENCE [LARGE SCALE GENOMIC DNA]</scope>
    <source>
        <strain evidence="14 15">MS-1</strain>
    </source>
</reference>
<dbReference type="HOGENOM" id="CLU_039478_6_2_10"/>
<dbReference type="STRING" id="1203610.HMPREF1536_02289"/>
<comment type="caution">
    <text evidence="14">The sequence shown here is derived from an EMBL/GenBank/DDBJ whole genome shotgun (WGS) entry which is preliminary data.</text>
</comment>
<dbReference type="NCBIfam" id="TIGR01229">
    <property type="entry name" value="rocF_arginase"/>
    <property type="match status" value="1"/>
</dbReference>
<evidence type="ECO:0000256" key="9">
    <source>
        <dbReference type="NCBIfam" id="TIGR01229"/>
    </source>
</evidence>
<evidence type="ECO:0000256" key="13">
    <source>
        <dbReference type="RuleBase" id="RU361159"/>
    </source>
</evidence>
<feature type="binding site" evidence="10">
    <location>
        <position position="124"/>
    </location>
    <ligand>
        <name>Mn(2+)</name>
        <dbReference type="ChEBI" id="CHEBI:29035"/>
        <label>2</label>
    </ligand>
</feature>
<evidence type="ECO:0000256" key="10">
    <source>
        <dbReference type="PIRSR" id="PIRSR036979-1"/>
    </source>
</evidence>
<dbReference type="InterPro" id="IPR006035">
    <property type="entry name" value="Ureohydrolase"/>
</dbReference>
<evidence type="ECO:0000256" key="4">
    <source>
        <dbReference type="ARBA" id="ARBA00022503"/>
    </source>
</evidence>
<evidence type="ECO:0000313" key="14">
    <source>
        <dbReference type="EMBL" id="KKB56653.1"/>
    </source>
</evidence>
<dbReference type="PANTHER" id="PTHR43782">
    <property type="entry name" value="ARGINASE"/>
    <property type="match status" value="1"/>
</dbReference>
<keyword evidence="6 12" id="KW-0378">Hydrolase</keyword>
<evidence type="ECO:0000256" key="8">
    <source>
        <dbReference type="ARBA" id="ARBA00047391"/>
    </source>
</evidence>
<dbReference type="EMBL" id="AQHW01000014">
    <property type="protein sequence ID" value="KKB56653.1"/>
    <property type="molecule type" value="Genomic_DNA"/>
</dbReference>
<proteinExistence type="inferred from homology"/>
<gene>
    <name evidence="14" type="ORF">HMPREF1536_02289</name>
</gene>
<dbReference type="SUPFAM" id="SSF52768">
    <property type="entry name" value="Arginase/deacetylase"/>
    <property type="match status" value="1"/>
</dbReference>
<evidence type="ECO:0000256" key="12">
    <source>
        <dbReference type="RuleBase" id="RU003684"/>
    </source>
</evidence>
<keyword evidence="15" id="KW-1185">Reference proteome</keyword>
<dbReference type="CDD" id="cd09989">
    <property type="entry name" value="Arginase"/>
    <property type="match status" value="1"/>
</dbReference>
<dbReference type="RefSeq" id="WP_028728054.1">
    <property type="nucleotide sequence ID" value="NZ_AUAE01000026.1"/>
</dbReference>
<dbReference type="PROSITE" id="PS51409">
    <property type="entry name" value="ARGINASE_2"/>
    <property type="match status" value="1"/>
</dbReference>
<dbReference type="FunFam" id="3.40.800.10:FF:000012">
    <property type="entry name" value="Arginase"/>
    <property type="match status" value="1"/>
</dbReference>
<feature type="binding site" evidence="10">
    <location>
        <position position="99"/>
    </location>
    <ligand>
        <name>Mn(2+)</name>
        <dbReference type="ChEBI" id="CHEBI:29035"/>
        <label>1</label>
    </ligand>
</feature>
<dbReference type="PATRIC" id="fig|1203610.3.peg.2350"/>
<dbReference type="PIRSF" id="PIRSF036979">
    <property type="entry name" value="Arginase"/>
    <property type="match status" value="1"/>
</dbReference>
<dbReference type="PANTHER" id="PTHR43782:SF3">
    <property type="entry name" value="ARGINASE"/>
    <property type="match status" value="1"/>
</dbReference>
<feature type="binding site" evidence="10">
    <location>
        <position position="126"/>
    </location>
    <ligand>
        <name>Mn(2+)</name>
        <dbReference type="ChEBI" id="CHEBI:29035"/>
        <label>2</label>
    </ligand>
</feature>
<dbReference type="GO" id="GO:0006525">
    <property type="term" value="P:arginine metabolic process"/>
    <property type="evidence" value="ECO:0007669"/>
    <property type="project" value="UniProtKB-KW"/>
</dbReference>
<dbReference type="UniPathway" id="UPA00158">
    <property type="reaction ID" value="UER00270"/>
</dbReference>
<keyword evidence="4 13" id="KW-0056">Arginine metabolism</keyword>
<keyword evidence="5 10" id="KW-0479">Metal-binding</keyword>
<accession>A0A0F5JG24</accession>
<evidence type="ECO:0000256" key="2">
    <source>
        <dbReference type="ARBA" id="ARBA00012168"/>
    </source>
</evidence>
<protein>
    <recommendedName>
        <fullName evidence="3 9">Arginase</fullName>
        <ecNumber evidence="2 9">3.5.3.1</ecNumber>
    </recommendedName>
</protein>
<evidence type="ECO:0000256" key="7">
    <source>
        <dbReference type="ARBA" id="ARBA00023211"/>
    </source>
</evidence>
<comment type="pathway">
    <text evidence="1">Nitrogen metabolism; urea cycle; L-ornithine and urea from L-arginine: step 1/1.</text>
</comment>
<dbReference type="Gene3D" id="3.40.800.10">
    <property type="entry name" value="Ureohydrolase domain"/>
    <property type="match status" value="1"/>
</dbReference>
<evidence type="ECO:0000256" key="11">
    <source>
        <dbReference type="PROSITE-ProRule" id="PRU00742"/>
    </source>
</evidence>
<dbReference type="EC" id="3.5.3.1" evidence="2 9"/>
<evidence type="ECO:0000256" key="1">
    <source>
        <dbReference type="ARBA" id="ARBA00005098"/>
    </source>
</evidence>
<name>A0A0F5JG24_9BACT</name>